<proteinExistence type="predicted"/>
<dbReference type="Proteomes" id="UP000297273">
    <property type="component" value="Unassembled WGS sequence"/>
</dbReference>
<reference evidence="2" key="1">
    <citation type="journal article" date="2019" name="PLoS Negl. Trop. Dis.">
        <title>Revisiting the worldwide diversity of Leptospira species in the environment.</title>
        <authorList>
            <person name="Vincent A.T."/>
            <person name="Schiettekatte O."/>
            <person name="Bourhy P."/>
            <person name="Veyrier F.J."/>
            <person name="Picardeau M."/>
        </authorList>
    </citation>
    <scope>NUCLEOTIDE SEQUENCE [LARGE SCALE GENOMIC DNA]</scope>
    <source>
        <strain evidence="2">201702690</strain>
    </source>
</reference>
<evidence type="ECO:0000313" key="2">
    <source>
        <dbReference type="Proteomes" id="UP000297273"/>
    </source>
</evidence>
<evidence type="ECO:0008006" key="3">
    <source>
        <dbReference type="Google" id="ProtNLM"/>
    </source>
</evidence>
<dbReference type="RefSeq" id="WP_135646442.1">
    <property type="nucleotide sequence ID" value="NZ_RQGC01000009.1"/>
</dbReference>
<protein>
    <recommendedName>
        <fullName evidence="3">HEPN domain-containing protein</fullName>
    </recommendedName>
</protein>
<gene>
    <name evidence="1" type="ORF">EHQ53_14190</name>
</gene>
<accession>A0ABY2MD32</accession>
<comment type="caution">
    <text evidence="1">The sequence shown here is derived from an EMBL/GenBank/DDBJ whole genome shotgun (WGS) entry which is preliminary data.</text>
</comment>
<dbReference type="EMBL" id="RQGC01000009">
    <property type="protein sequence ID" value="TGL39668.1"/>
    <property type="molecule type" value="Genomic_DNA"/>
</dbReference>
<sequence length="62" mass="7622">MIEPVHKPGTKEWRDYMQKHKDRKYFTHGRDEHFRKEEIKITFEQALEIAAKNYEMIESIGR</sequence>
<name>A0ABY2MD32_9LEPT</name>
<organism evidence="1 2">
    <name type="scientific">Leptospira langatensis</name>
    <dbReference type="NCBI Taxonomy" id="2484983"/>
    <lineage>
        <taxon>Bacteria</taxon>
        <taxon>Pseudomonadati</taxon>
        <taxon>Spirochaetota</taxon>
        <taxon>Spirochaetia</taxon>
        <taxon>Leptospirales</taxon>
        <taxon>Leptospiraceae</taxon>
        <taxon>Leptospira</taxon>
    </lineage>
</organism>
<keyword evidence="2" id="KW-1185">Reference proteome</keyword>
<evidence type="ECO:0000313" key="1">
    <source>
        <dbReference type="EMBL" id="TGL39668.1"/>
    </source>
</evidence>